<evidence type="ECO:0000313" key="10">
    <source>
        <dbReference type="Proteomes" id="UP000261811"/>
    </source>
</evidence>
<dbReference type="InterPro" id="IPR000719">
    <property type="entry name" value="Prot_kinase_dom"/>
</dbReference>
<dbReference type="InterPro" id="IPR008271">
    <property type="entry name" value="Ser/Thr_kinase_AS"/>
</dbReference>
<accession>A0A372JHG4</accession>
<dbReference type="AlphaFoldDB" id="A0A372JHG4"/>
<dbReference type="PANTHER" id="PTHR43289:SF6">
    <property type="entry name" value="SERINE_THREONINE-PROTEIN KINASE NEKL-3"/>
    <property type="match status" value="1"/>
</dbReference>
<dbReference type="SUPFAM" id="SSF56112">
    <property type="entry name" value="Protein kinase-like (PK-like)"/>
    <property type="match status" value="1"/>
</dbReference>
<dbReference type="InterPro" id="IPR011009">
    <property type="entry name" value="Kinase-like_dom_sf"/>
</dbReference>
<dbReference type="GO" id="GO:0004674">
    <property type="term" value="F:protein serine/threonine kinase activity"/>
    <property type="evidence" value="ECO:0007669"/>
    <property type="project" value="UniProtKB-KW"/>
</dbReference>
<feature type="domain" description="Protein kinase" evidence="8">
    <location>
        <begin position="1"/>
        <end position="270"/>
    </location>
</feature>
<dbReference type="PROSITE" id="PS00108">
    <property type="entry name" value="PROTEIN_KINASE_ST"/>
    <property type="match status" value="1"/>
</dbReference>
<evidence type="ECO:0000259" key="8">
    <source>
        <dbReference type="PROSITE" id="PS50011"/>
    </source>
</evidence>
<dbReference type="EMBL" id="QURH01000338">
    <property type="protein sequence ID" value="RFU39462.1"/>
    <property type="molecule type" value="Genomic_DNA"/>
</dbReference>
<reference evidence="9 10" key="1">
    <citation type="submission" date="2018-08" db="EMBL/GenBank/DDBJ databases">
        <title>Actinomadura jelena sp. nov., a novel Actinomycete isolated from soil in Chad.</title>
        <authorList>
            <person name="Shi L."/>
        </authorList>
    </citation>
    <scope>NUCLEOTIDE SEQUENCE [LARGE SCALE GENOMIC DNA]</scope>
    <source>
        <strain evidence="9 10">NEAU-G17</strain>
    </source>
</reference>
<keyword evidence="3" id="KW-0808">Transferase</keyword>
<evidence type="ECO:0000256" key="6">
    <source>
        <dbReference type="ARBA" id="ARBA00022840"/>
    </source>
</evidence>
<dbReference type="InterPro" id="IPR011990">
    <property type="entry name" value="TPR-like_helical_dom_sf"/>
</dbReference>
<comment type="caution">
    <text evidence="9">The sequence shown here is derived from an EMBL/GenBank/DDBJ whole genome shotgun (WGS) entry which is preliminary data.</text>
</comment>
<dbReference type="Proteomes" id="UP000261811">
    <property type="component" value="Unassembled WGS sequence"/>
</dbReference>
<keyword evidence="4" id="KW-0547">Nucleotide-binding</keyword>
<proteinExistence type="predicted"/>
<evidence type="ECO:0000256" key="2">
    <source>
        <dbReference type="ARBA" id="ARBA00022527"/>
    </source>
</evidence>
<evidence type="ECO:0000256" key="4">
    <source>
        <dbReference type="ARBA" id="ARBA00022741"/>
    </source>
</evidence>
<dbReference type="Gene3D" id="3.30.200.20">
    <property type="entry name" value="Phosphorylase Kinase, domain 1"/>
    <property type="match status" value="1"/>
</dbReference>
<dbReference type="SUPFAM" id="SSF48452">
    <property type="entry name" value="TPR-like"/>
    <property type="match status" value="1"/>
</dbReference>
<evidence type="ECO:0000256" key="1">
    <source>
        <dbReference type="ARBA" id="ARBA00012513"/>
    </source>
</evidence>
<evidence type="ECO:0000256" key="3">
    <source>
        <dbReference type="ARBA" id="ARBA00022679"/>
    </source>
</evidence>
<dbReference type="Gene3D" id="1.10.510.10">
    <property type="entry name" value="Transferase(Phosphotransferase) domain 1"/>
    <property type="match status" value="1"/>
</dbReference>
<feature type="region of interest" description="Disordered" evidence="7">
    <location>
        <begin position="295"/>
        <end position="328"/>
    </location>
</feature>
<evidence type="ECO:0000256" key="5">
    <source>
        <dbReference type="ARBA" id="ARBA00022777"/>
    </source>
</evidence>
<dbReference type="GO" id="GO:0005524">
    <property type="term" value="F:ATP binding"/>
    <property type="evidence" value="ECO:0007669"/>
    <property type="project" value="UniProtKB-KW"/>
</dbReference>
<protein>
    <recommendedName>
        <fullName evidence="1">non-specific serine/threonine protein kinase</fullName>
        <ecNumber evidence="1">2.7.11.1</ecNumber>
    </recommendedName>
</protein>
<keyword evidence="10" id="KW-1185">Reference proteome</keyword>
<evidence type="ECO:0000313" key="9">
    <source>
        <dbReference type="EMBL" id="RFU39462.1"/>
    </source>
</evidence>
<keyword evidence="6" id="KW-0067">ATP-binding</keyword>
<dbReference type="PANTHER" id="PTHR43289">
    <property type="entry name" value="MITOGEN-ACTIVATED PROTEIN KINASE KINASE KINASE 20-RELATED"/>
    <property type="match status" value="1"/>
</dbReference>
<dbReference type="PROSITE" id="PS50011">
    <property type="entry name" value="PROTEIN_KINASE_DOM"/>
    <property type="match status" value="1"/>
</dbReference>
<dbReference type="SMART" id="SM00220">
    <property type="entry name" value="S_TKc"/>
    <property type="match status" value="1"/>
</dbReference>
<keyword evidence="5 9" id="KW-0418">Kinase</keyword>
<dbReference type="Gene3D" id="1.25.40.10">
    <property type="entry name" value="Tetratricopeptide repeat domain"/>
    <property type="match status" value="1"/>
</dbReference>
<dbReference type="OrthoDB" id="9762169at2"/>
<keyword evidence="2 9" id="KW-0723">Serine/threonine-protein kinase</keyword>
<evidence type="ECO:0000256" key="7">
    <source>
        <dbReference type="SAM" id="MobiDB-lite"/>
    </source>
</evidence>
<gene>
    <name evidence="9" type="ORF">DZF91_22440</name>
</gene>
<dbReference type="Pfam" id="PF00069">
    <property type="entry name" value="Pkinase"/>
    <property type="match status" value="1"/>
</dbReference>
<name>A0A372JHG4_9ACTN</name>
<dbReference type="EC" id="2.7.11.1" evidence="1"/>
<dbReference type="CDD" id="cd14014">
    <property type="entry name" value="STKc_PknB_like"/>
    <property type="match status" value="1"/>
</dbReference>
<organism evidence="9 10">
    <name type="scientific">Actinomadura logoneensis</name>
    <dbReference type="NCBI Taxonomy" id="2293572"/>
    <lineage>
        <taxon>Bacteria</taxon>
        <taxon>Bacillati</taxon>
        <taxon>Actinomycetota</taxon>
        <taxon>Actinomycetes</taxon>
        <taxon>Streptosporangiales</taxon>
        <taxon>Thermomonosporaceae</taxon>
        <taxon>Actinomadura</taxon>
    </lineage>
</organism>
<sequence>MGKGGMGEVWGATDTELMRRVAVKFISFPQTPTEREELVKRFDRECKLTARMDHPGVPALYDLGEETEGRFAHRRYLVMQLIEGREVDDLVAEHDPFPIGWAAAIAAQTCAVLSHAHSLQLVHRDLKPSNLMVDQHGAVKVLDFGLAAALDDDQRSRLTSTGQMVGTIAYMAPEQYDNNWSPRSDLYSLGTVLYEMLSRRCPFAGPTQASIMKARLTSDAVPVRELRRDVPPALERLLQALLDRDPRNRPESADEVYEHLEPHIGDLPWLPDAVRPGPTSVRRYTAIVGRALTTRVARPQSADKAPSRFAAPAENGRPSESFGRGDVDRARRHARRLVGEARYEEAARTMSRITERAERHFGADHTEVMELRRELAEVRFQAGDYRTAAEDFNALVRELSRSSAPDTELVLRLRFQEANSHALAGDTPRALNQLNDLLADERRMFGSDDSRVLELRRQVGLLQFGAGRTASAVHTLEDLLHDLVRLHGPEHGMVRKVRESLDRVKGR</sequence>